<reference evidence="2" key="1">
    <citation type="journal article" date="2021" name="Antonie Van Leeuwenhoek">
        <title>Draft genome and description of Waterburya agarophytonicola gen. nov. sp. nov. (Pleurocapsales, Cyanobacteria): a seaweed symbiont.</title>
        <authorList>
            <person name="Bonthond G."/>
            <person name="Shalygin S."/>
            <person name="Bayer T."/>
            <person name="Weinberger F."/>
        </authorList>
    </citation>
    <scope>NUCLEOTIDE SEQUENCE</scope>
    <source>
        <strain evidence="2">KI4</strain>
    </source>
</reference>
<dbReference type="NCBIfam" id="NF002486">
    <property type="entry name" value="PRK01752.1"/>
    <property type="match status" value="1"/>
</dbReference>
<dbReference type="NCBIfam" id="NF002449">
    <property type="entry name" value="PRK01617.1"/>
    <property type="match status" value="1"/>
</dbReference>
<feature type="domain" description="YchJ-like middle NTF2-like" evidence="1">
    <location>
        <begin position="30"/>
        <end position="128"/>
    </location>
</feature>
<dbReference type="InterPro" id="IPR048469">
    <property type="entry name" value="YchJ-like_M"/>
</dbReference>
<dbReference type="Pfam" id="PF02810">
    <property type="entry name" value="SEC-C"/>
    <property type="match status" value="1"/>
</dbReference>
<evidence type="ECO:0000313" key="3">
    <source>
        <dbReference type="Proteomes" id="UP000729733"/>
    </source>
</evidence>
<evidence type="ECO:0000313" key="2">
    <source>
        <dbReference type="EMBL" id="MCC0176919.1"/>
    </source>
</evidence>
<dbReference type="Gene3D" id="3.10.450.50">
    <property type="match status" value="1"/>
</dbReference>
<keyword evidence="3" id="KW-1185">Reference proteome</keyword>
<dbReference type="SUPFAM" id="SSF54427">
    <property type="entry name" value="NTF2-like"/>
    <property type="match status" value="1"/>
</dbReference>
<protein>
    <submittedName>
        <fullName evidence="2">YchJ family protein</fullName>
    </submittedName>
</protein>
<gene>
    <name evidence="2" type="ORF">I4641_07995</name>
</gene>
<evidence type="ECO:0000259" key="1">
    <source>
        <dbReference type="Pfam" id="PF17775"/>
    </source>
</evidence>
<dbReference type="EMBL" id="JADWDC010000014">
    <property type="protein sequence ID" value="MCC0176919.1"/>
    <property type="molecule type" value="Genomic_DNA"/>
</dbReference>
<comment type="caution">
    <text evidence="2">The sequence shown here is derived from an EMBL/GenBank/DDBJ whole genome shotgun (WGS) entry which is preliminary data.</text>
</comment>
<dbReference type="PANTHER" id="PTHR33747:SF1">
    <property type="entry name" value="ADENYLATE CYCLASE-ASSOCIATED CAP C-TERMINAL DOMAIN-CONTAINING PROTEIN"/>
    <property type="match status" value="1"/>
</dbReference>
<proteinExistence type="predicted"/>
<dbReference type="PANTHER" id="PTHR33747">
    <property type="entry name" value="UPF0225 PROTEIN SCO1677"/>
    <property type="match status" value="1"/>
</dbReference>
<dbReference type="InterPro" id="IPR032710">
    <property type="entry name" value="NTF2-like_dom_sf"/>
</dbReference>
<accession>A0A964BPJ8</accession>
<organism evidence="2 3">
    <name type="scientific">Waterburya agarophytonicola KI4</name>
    <dbReference type="NCBI Taxonomy" id="2874699"/>
    <lineage>
        <taxon>Bacteria</taxon>
        <taxon>Bacillati</taxon>
        <taxon>Cyanobacteriota</taxon>
        <taxon>Cyanophyceae</taxon>
        <taxon>Pleurocapsales</taxon>
        <taxon>Hyellaceae</taxon>
        <taxon>Waterburya</taxon>
        <taxon>Waterburya agarophytonicola</taxon>
    </lineage>
</organism>
<dbReference type="SUPFAM" id="SSF103642">
    <property type="entry name" value="Sec-C motif"/>
    <property type="match status" value="1"/>
</dbReference>
<dbReference type="Pfam" id="PF17775">
    <property type="entry name" value="YchJ_M-like"/>
    <property type="match status" value="1"/>
</dbReference>
<dbReference type="AlphaFoldDB" id="A0A964BPJ8"/>
<dbReference type="RefSeq" id="WP_229639956.1">
    <property type="nucleotide sequence ID" value="NZ_JADWDC010000014.1"/>
</dbReference>
<dbReference type="Proteomes" id="UP000729733">
    <property type="component" value="Unassembled WGS sequence"/>
</dbReference>
<dbReference type="InterPro" id="IPR004027">
    <property type="entry name" value="SEC_C_motif"/>
</dbReference>
<sequence>MTPELCPCQSKKADKYCCGMYLSGKKKPETAEKLMRSRYTAFYRGNIDYLIATLHPDKRNKSDRAQLSKSISNTEWLGLTIINTQKGKKNDTTGIVEFEAVYQVDLPEQLHERSRFIKVDGQWFYVDGDILPGTTPKSKETCWCGSGKKYQECHGN</sequence>
<name>A0A964BPJ8_9CYAN</name>